<evidence type="ECO:0000256" key="1">
    <source>
        <dbReference type="ARBA" id="ARBA00001668"/>
    </source>
</evidence>
<dbReference type="RefSeq" id="WP_231820416.1">
    <property type="nucleotide sequence ID" value="NZ_CP082781.1"/>
</dbReference>
<reference evidence="17 18" key="1">
    <citation type="submission" date="2023-01" db="EMBL/GenBank/DDBJ databases">
        <title>Characterization of estradiol degrading bacteria Microbacterium sp. MZT7 and reveal degrading genes through genome analysis.</title>
        <authorList>
            <person name="Hao P."/>
            <person name="Gao Y."/>
        </authorList>
    </citation>
    <scope>NUCLEOTIDE SEQUENCE [LARGE SCALE GENOMIC DNA]</scope>
    <source>
        <strain evidence="17 18">MZT7</strain>
    </source>
</reference>
<evidence type="ECO:0000256" key="12">
    <source>
        <dbReference type="ARBA" id="ARBA00023268"/>
    </source>
</evidence>
<comment type="catalytic activity">
    <reaction evidence="1">
        <text>Hydrolysis of DNA containing ring-opened 7-methylguanine residues, releasing 2,6-diamino-4-hydroxy-5-(N-methyl)formamidopyrimidine.</text>
        <dbReference type="EC" id="3.2.2.23"/>
    </reaction>
</comment>
<dbReference type="SMART" id="SM01232">
    <property type="entry name" value="H2TH"/>
    <property type="match status" value="1"/>
</dbReference>
<comment type="cofactor">
    <cofactor evidence="2">
        <name>Zn(2+)</name>
        <dbReference type="ChEBI" id="CHEBI:29105"/>
    </cofactor>
</comment>
<evidence type="ECO:0000256" key="13">
    <source>
        <dbReference type="ARBA" id="ARBA00023295"/>
    </source>
</evidence>
<gene>
    <name evidence="17" type="ORF">K8F61_01150</name>
</gene>
<keyword evidence="12" id="KW-0511">Multifunctional enzyme</keyword>
<evidence type="ECO:0000256" key="6">
    <source>
        <dbReference type="ARBA" id="ARBA00022771"/>
    </source>
</evidence>
<dbReference type="InterPro" id="IPR035937">
    <property type="entry name" value="FPG_N"/>
</dbReference>
<evidence type="ECO:0000256" key="10">
    <source>
        <dbReference type="ARBA" id="ARBA00023204"/>
    </source>
</evidence>
<feature type="domain" description="Formamidopyrimidine-DNA glycosylase catalytic" evidence="16">
    <location>
        <begin position="2"/>
        <end position="120"/>
    </location>
</feature>
<dbReference type="SUPFAM" id="SSF81624">
    <property type="entry name" value="N-terminal domain of MutM-like DNA repair proteins"/>
    <property type="match status" value="1"/>
</dbReference>
<dbReference type="PROSITE" id="PS51068">
    <property type="entry name" value="FPG_CAT"/>
    <property type="match status" value="1"/>
</dbReference>
<keyword evidence="4" id="KW-0479">Metal-binding</keyword>
<dbReference type="InterPro" id="IPR015886">
    <property type="entry name" value="H2TH_FPG"/>
</dbReference>
<evidence type="ECO:0000256" key="2">
    <source>
        <dbReference type="ARBA" id="ARBA00001947"/>
    </source>
</evidence>
<keyword evidence="13" id="KW-0326">Glycosidase</keyword>
<evidence type="ECO:0000256" key="11">
    <source>
        <dbReference type="ARBA" id="ARBA00023239"/>
    </source>
</evidence>
<evidence type="ECO:0000256" key="7">
    <source>
        <dbReference type="ARBA" id="ARBA00022801"/>
    </source>
</evidence>
<dbReference type="SUPFAM" id="SSF46946">
    <property type="entry name" value="S13-like H2TH domain"/>
    <property type="match status" value="1"/>
</dbReference>
<dbReference type="Gene3D" id="3.20.190.10">
    <property type="entry name" value="MutM-like, N-terminal"/>
    <property type="match status" value="1"/>
</dbReference>
<evidence type="ECO:0000313" key="17">
    <source>
        <dbReference type="EMBL" id="UGS26868.1"/>
    </source>
</evidence>
<keyword evidence="18" id="KW-1185">Reference proteome</keyword>
<evidence type="ECO:0000256" key="3">
    <source>
        <dbReference type="ARBA" id="ARBA00009409"/>
    </source>
</evidence>
<evidence type="ECO:0000256" key="9">
    <source>
        <dbReference type="ARBA" id="ARBA00023125"/>
    </source>
</evidence>
<keyword evidence="8" id="KW-0862">Zinc</keyword>
<evidence type="ECO:0000259" key="15">
    <source>
        <dbReference type="PROSITE" id="PS51066"/>
    </source>
</evidence>
<keyword evidence="9" id="KW-0238">DNA-binding</keyword>
<protein>
    <submittedName>
        <fullName evidence="17">Fpg/Nei family DNA glycosylase</fullName>
    </submittedName>
</protein>
<dbReference type="InterPro" id="IPR010979">
    <property type="entry name" value="Ribosomal_uS13-like_H2TH"/>
</dbReference>
<evidence type="ECO:0000259" key="16">
    <source>
        <dbReference type="PROSITE" id="PS51068"/>
    </source>
</evidence>
<accession>A0ABY3RS12</accession>
<dbReference type="Pfam" id="PF06831">
    <property type="entry name" value="H2TH"/>
    <property type="match status" value="1"/>
</dbReference>
<dbReference type="Pfam" id="PF06827">
    <property type="entry name" value="zf-FPG_IleRS"/>
    <property type="match status" value="1"/>
</dbReference>
<organism evidence="17 18">
    <name type="scientific">Microbacterium resistens</name>
    <dbReference type="NCBI Taxonomy" id="156977"/>
    <lineage>
        <taxon>Bacteria</taxon>
        <taxon>Bacillati</taxon>
        <taxon>Actinomycetota</taxon>
        <taxon>Actinomycetes</taxon>
        <taxon>Micrococcales</taxon>
        <taxon>Microbacteriaceae</taxon>
        <taxon>Microbacterium</taxon>
    </lineage>
</organism>
<evidence type="ECO:0000256" key="4">
    <source>
        <dbReference type="ARBA" id="ARBA00022723"/>
    </source>
</evidence>
<dbReference type="Proteomes" id="UP001199642">
    <property type="component" value="Chromosome"/>
</dbReference>
<dbReference type="PANTHER" id="PTHR22993:SF9">
    <property type="entry name" value="FORMAMIDOPYRIMIDINE-DNA GLYCOSYLASE"/>
    <property type="match status" value="1"/>
</dbReference>
<dbReference type="PROSITE" id="PS51066">
    <property type="entry name" value="ZF_FPG_2"/>
    <property type="match status" value="1"/>
</dbReference>
<evidence type="ECO:0000256" key="14">
    <source>
        <dbReference type="PROSITE-ProRule" id="PRU00391"/>
    </source>
</evidence>
<feature type="domain" description="FPG-type" evidence="15">
    <location>
        <begin position="240"/>
        <end position="274"/>
    </location>
</feature>
<keyword evidence="7" id="KW-0378">Hydrolase</keyword>
<comment type="similarity">
    <text evidence="3">Belongs to the FPG family.</text>
</comment>
<dbReference type="InterPro" id="IPR000214">
    <property type="entry name" value="Znf_DNA_glyclase/AP_lyase"/>
</dbReference>
<evidence type="ECO:0000313" key="18">
    <source>
        <dbReference type="Proteomes" id="UP001199642"/>
    </source>
</evidence>
<evidence type="ECO:0000256" key="8">
    <source>
        <dbReference type="ARBA" id="ARBA00022833"/>
    </source>
</evidence>
<keyword evidence="10" id="KW-0234">DNA repair</keyword>
<keyword evidence="6 14" id="KW-0863">Zinc-finger</keyword>
<dbReference type="InterPro" id="IPR012319">
    <property type="entry name" value="FPG_cat"/>
</dbReference>
<dbReference type="EMBL" id="CP082781">
    <property type="protein sequence ID" value="UGS26868.1"/>
    <property type="molecule type" value="Genomic_DNA"/>
</dbReference>
<dbReference type="PANTHER" id="PTHR22993">
    <property type="entry name" value="FORMAMIDOPYRIMIDINE-DNA GLYCOSYLASE"/>
    <property type="match status" value="1"/>
</dbReference>
<keyword evidence="5" id="KW-0227">DNA damage</keyword>
<dbReference type="InterPro" id="IPR010663">
    <property type="entry name" value="Znf_FPG/IleRS"/>
</dbReference>
<keyword evidence="11" id="KW-0456">Lyase</keyword>
<dbReference type="Gene3D" id="1.10.8.50">
    <property type="match status" value="1"/>
</dbReference>
<proteinExistence type="inferred from homology"/>
<evidence type="ECO:0000256" key="5">
    <source>
        <dbReference type="ARBA" id="ARBA00022763"/>
    </source>
</evidence>
<dbReference type="SUPFAM" id="SSF57716">
    <property type="entry name" value="Glucocorticoid receptor-like (DNA-binding domain)"/>
    <property type="match status" value="1"/>
</dbReference>
<dbReference type="Pfam" id="PF01149">
    <property type="entry name" value="Fapy_DNA_glyco"/>
    <property type="match status" value="1"/>
</dbReference>
<dbReference type="SMART" id="SM00898">
    <property type="entry name" value="Fapy_DNA_glyco"/>
    <property type="match status" value="1"/>
</dbReference>
<sequence length="276" mass="29290">MPESPEVQALAEFLGERMTGRAFTAVDVVEPRIVKTRQRPPAEVQGAPVASVTRRGKHLGILLGSRWLVVSFGRNGWVRWHPPGAADAGDDPSAPAVPVVATFVLDDGARVDLVETGDFLAVGIWVVDALEEVPAIATLGPDPLAAEFSADDLDRALGTRRKQVKALLQEQRSLAGIGNAYSDEILHRARIAPTVHAVALGAEERDRLFRATTTVLRDAVEQRRGLAPTQLKPAKVAAMAVHGRGGQACPVCGDTIVDHVFSGASAQLCPTCQASP</sequence>
<name>A0ABY3RS12_9MICO</name>